<proteinExistence type="predicted"/>
<name>A0A3E3ED20_9FIRM</name>
<dbReference type="SUPFAM" id="SSF88659">
    <property type="entry name" value="Sigma3 and sigma4 domains of RNA polymerase sigma factors"/>
    <property type="match status" value="1"/>
</dbReference>
<reference evidence="1 2" key="1">
    <citation type="submission" date="2018-08" db="EMBL/GenBank/DDBJ databases">
        <title>A genome reference for cultivated species of the human gut microbiota.</title>
        <authorList>
            <person name="Zou Y."/>
            <person name="Xue W."/>
            <person name="Luo G."/>
        </authorList>
    </citation>
    <scope>NUCLEOTIDE SEQUENCE [LARGE SCALE GENOMIC DNA]</scope>
    <source>
        <strain evidence="1 2">OM06-4</strain>
    </source>
</reference>
<gene>
    <name evidence="1" type="ORF">DXB93_12135</name>
</gene>
<sequence>MKNYKYDYDRTCFQVLKNMDGELKYYIKVGFQYIEVSQEVFKTCRYSYDKIRKDEKNKVDRSILNFQDIDQSTFFVVNKEIQFDIVERIYLKDIAKAIKHEILLLPKKDKKIAISIFIKELSDRETARLLNIPQTTVTYRKKIIRKIIQEKIKNLCSPSQ</sequence>
<evidence type="ECO:0008006" key="3">
    <source>
        <dbReference type="Google" id="ProtNLM"/>
    </source>
</evidence>
<dbReference type="RefSeq" id="WP_008787714.1">
    <property type="nucleotide sequence ID" value="NZ_QUSL01000020.1"/>
</dbReference>
<comment type="caution">
    <text evidence="1">The sequence shown here is derived from an EMBL/GenBank/DDBJ whole genome shotgun (WGS) entry which is preliminary data.</text>
</comment>
<organism evidence="1 2">
    <name type="scientific">Thomasclavelia ramosa</name>
    <dbReference type="NCBI Taxonomy" id="1547"/>
    <lineage>
        <taxon>Bacteria</taxon>
        <taxon>Bacillati</taxon>
        <taxon>Bacillota</taxon>
        <taxon>Erysipelotrichia</taxon>
        <taxon>Erysipelotrichales</taxon>
        <taxon>Coprobacillaceae</taxon>
        <taxon>Thomasclavelia</taxon>
    </lineage>
</organism>
<dbReference type="Gene3D" id="1.10.10.10">
    <property type="entry name" value="Winged helix-like DNA-binding domain superfamily/Winged helix DNA-binding domain"/>
    <property type="match status" value="1"/>
</dbReference>
<protein>
    <recommendedName>
        <fullName evidence="3">Sigma-70 family RNA polymerase sigma factor</fullName>
    </recommendedName>
</protein>
<evidence type="ECO:0000313" key="2">
    <source>
        <dbReference type="Proteomes" id="UP000261032"/>
    </source>
</evidence>
<evidence type="ECO:0000313" key="1">
    <source>
        <dbReference type="EMBL" id="RGD83775.1"/>
    </source>
</evidence>
<dbReference type="InterPro" id="IPR036388">
    <property type="entry name" value="WH-like_DNA-bd_sf"/>
</dbReference>
<dbReference type="InterPro" id="IPR013324">
    <property type="entry name" value="RNA_pol_sigma_r3/r4-like"/>
</dbReference>
<accession>A0A3E3ED20</accession>
<dbReference type="AlphaFoldDB" id="A0A3E3ED20"/>
<dbReference type="GeneID" id="78228989"/>
<dbReference type="Proteomes" id="UP000261032">
    <property type="component" value="Unassembled WGS sequence"/>
</dbReference>
<dbReference type="EMBL" id="QUSL01000020">
    <property type="protein sequence ID" value="RGD83775.1"/>
    <property type="molecule type" value="Genomic_DNA"/>
</dbReference>